<feature type="domain" description="Flavocytochrome c sulphide dehydrogenase flavin-binding" evidence="5">
    <location>
        <begin position="361"/>
        <end position="427"/>
    </location>
</feature>
<protein>
    <submittedName>
        <fullName evidence="7">NAD(P)/FAD-dependent oxidoreductase</fullName>
    </submittedName>
</protein>
<keyword evidence="1" id="KW-0285">Flavoprotein</keyword>
<reference evidence="7 8" key="1">
    <citation type="submission" date="2023-08" db="EMBL/GenBank/DDBJ databases">
        <title>Alcaligenaceae gen. nov., a novel taxon isolated from the sludge of Yixing Pesticide Factory.</title>
        <authorList>
            <person name="Ruan L."/>
        </authorList>
    </citation>
    <scope>NUCLEOTIDE SEQUENCE [LARGE SCALE GENOMIC DNA]</scope>
    <source>
        <strain evidence="7 8">LG-2</strain>
    </source>
</reference>
<dbReference type="InterPro" id="IPR052541">
    <property type="entry name" value="SQRD"/>
</dbReference>
<dbReference type="Gene3D" id="3.90.760.10">
    <property type="entry name" value="Flavocytochrome c sulphide dehydrogenase, flavin-binding domain"/>
    <property type="match status" value="1"/>
</dbReference>
<accession>A0ABU1D3F6</accession>
<evidence type="ECO:0000313" key="7">
    <source>
        <dbReference type="EMBL" id="MDR4124963.1"/>
    </source>
</evidence>
<dbReference type="InterPro" id="IPR023753">
    <property type="entry name" value="FAD/NAD-binding_dom"/>
</dbReference>
<evidence type="ECO:0000256" key="1">
    <source>
        <dbReference type="ARBA" id="ARBA00022630"/>
    </source>
</evidence>
<feature type="chain" id="PRO_5046273934" evidence="3">
    <location>
        <begin position="34"/>
        <end position="431"/>
    </location>
</feature>
<gene>
    <name evidence="7" type="ORF">Q8947_03055</name>
</gene>
<feature type="signal peptide" evidence="3">
    <location>
        <begin position="1"/>
        <end position="33"/>
    </location>
</feature>
<dbReference type="RefSeq" id="WP_347286421.1">
    <property type="nucleotide sequence ID" value="NZ_JAUZQE010000004.1"/>
</dbReference>
<evidence type="ECO:0000313" key="8">
    <source>
        <dbReference type="Proteomes" id="UP001232156"/>
    </source>
</evidence>
<dbReference type="InterPro" id="IPR015323">
    <property type="entry name" value="FlavoCytC_S_DH_flav-bd"/>
</dbReference>
<dbReference type="InterPro" id="IPR036188">
    <property type="entry name" value="FAD/NAD-bd_sf"/>
</dbReference>
<dbReference type="InterPro" id="IPR016156">
    <property type="entry name" value="FAD/NAD-linked_Rdtase_dimer_sf"/>
</dbReference>
<dbReference type="EMBL" id="JAUZQE010000004">
    <property type="protein sequence ID" value="MDR4124963.1"/>
    <property type="molecule type" value="Genomic_DNA"/>
</dbReference>
<evidence type="ECO:0000256" key="2">
    <source>
        <dbReference type="ARBA" id="ARBA00022827"/>
    </source>
</evidence>
<organism evidence="7 8">
    <name type="scientific">Yanghanlia caeni</name>
    <dbReference type="NCBI Taxonomy" id="3064283"/>
    <lineage>
        <taxon>Bacteria</taxon>
        <taxon>Pseudomonadati</taxon>
        <taxon>Pseudomonadota</taxon>
        <taxon>Betaproteobacteria</taxon>
        <taxon>Burkholderiales</taxon>
        <taxon>Alcaligenaceae</taxon>
        <taxon>Yanghanlia</taxon>
    </lineage>
</organism>
<evidence type="ECO:0000259" key="4">
    <source>
        <dbReference type="Pfam" id="PF07992"/>
    </source>
</evidence>
<evidence type="ECO:0000259" key="5">
    <source>
        <dbReference type="Pfam" id="PF09242"/>
    </source>
</evidence>
<dbReference type="InterPro" id="IPR049386">
    <property type="entry name" value="FCSD_central"/>
</dbReference>
<comment type="caution">
    <text evidence="7">The sequence shown here is derived from an EMBL/GenBank/DDBJ whole genome shotgun (WGS) entry which is preliminary data.</text>
</comment>
<dbReference type="Pfam" id="PF09242">
    <property type="entry name" value="FCSD-flav_bind"/>
    <property type="match status" value="1"/>
</dbReference>
<evidence type="ECO:0000256" key="3">
    <source>
        <dbReference type="SAM" id="SignalP"/>
    </source>
</evidence>
<feature type="domain" description="Sulfide dehydrogenase [flavocytochrome c] flavoprotein chain central" evidence="6">
    <location>
        <begin position="169"/>
        <end position="285"/>
    </location>
</feature>
<dbReference type="SUPFAM" id="SSF51905">
    <property type="entry name" value="FAD/NAD(P)-binding domain"/>
    <property type="match status" value="2"/>
</dbReference>
<dbReference type="Pfam" id="PF21706">
    <property type="entry name" value="FCSD_central"/>
    <property type="match status" value="1"/>
</dbReference>
<dbReference type="PROSITE" id="PS51318">
    <property type="entry name" value="TAT"/>
    <property type="match status" value="1"/>
</dbReference>
<keyword evidence="3" id="KW-0732">Signal</keyword>
<dbReference type="InterPro" id="IPR006311">
    <property type="entry name" value="TAT_signal"/>
</dbReference>
<proteinExistence type="predicted"/>
<dbReference type="Pfam" id="PF07992">
    <property type="entry name" value="Pyr_redox_2"/>
    <property type="match status" value="1"/>
</dbReference>
<dbReference type="PANTHER" id="PTHR43755:SF1">
    <property type="entry name" value="FAD-DEPENDENT PYRIDINE NUCLEOTIDE-DISULPHIDE OXIDOREDUCTASE"/>
    <property type="match status" value="1"/>
</dbReference>
<feature type="domain" description="FAD/NAD(P)-binding" evidence="4">
    <location>
        <begin position="39"/>
        <end position="151"/>
    </location>
</feature>
<dbReference type="InterPro" id="IPR037092">
    <property type="entry name" value="FlavoCytC_S_DH_flav-bd_sf"/>
</dbReference>
<keyword evidence="2" id="KW-0274">FAD</keyword>
<dbReference type="Gene3D" id="3.50.50.60">
    <property type="entry name" value="FAD/NAD(P)-binding domain"/>
    <property type="match status" value="2"/>
</dbReference>
<name>A0ABU1D3F6_9BURK</name>
<sequence>MSTSINFSRRQWLARVGKASAAGAALLMAPAFAKGAAGKVVVIGGGFGGATAAKYIKRRNPAIDVTLVEPVKTYYTCPFTNLYFGGLRTFEQQGHGFDELRSLGVKVVHELASGIDASAKTVTLADGTPLPYDKLLLSPGIDFRWNAIEGYDEAASLRAPHAWKAGEQTRLLKKQLEAMPDGGTFLMVAPANPFRCPPGPYERVSMVAHYLKHNKPKSKILILDAKDAFSKQGLFQAGWKRFYGDLIEWVPLAKDGKVVRVDAGTLSVESEFGELHKADVLNVIPPQKAGAIAYSAGVTNESGWVPVKHQTFESELVPDIYVVGDATVAAPMPKSGFSANAQAKVAAAAIVNALAGRPAADASFANTCYSLIAPDYGISVAHTYLLKDGKIAEASGGVSPADASDSFRKLEAEYGESWYKAIAQDTWGTRA</sequence>
<evidence type="ECO:0000259" key="6">
    <source>
        <dbReference type="Pfam" id="PF21706"/>
    </source>
</evidence>
<keyword evidence="8" id="KW-1185">Reference proteome</keyword>
<dbReference type="Proteomes" id="UP001232156">
    <property type="component" value="Unassembled WGS sequence"/>
</dbReference>
<dbReference type="PANTHER" id="PTHR43755">
    <property type="match status" value="1"/>
</dbReference>
<dbReference type="SUPFAM" id="SSF55424">
    <property type="entry name" value="FAD/NAD-linked reductases, dimerisation (C-terminal) domain"/>
    <property type="match status" value="1"/>
</dbReference>